<dbReference type="GO" id="GO:0046872">
    <property type="term" value="F:metal ion binding"/>
    <property type="evidence" value="ECO:0007669"/>
    <property type="project" value="UniProtKB-KW"/>
</dbReference>
<keyword evidence="7" id="KW-0227">DNA damage</keyword>
<protein>
    <recommendedName>
        <fullName evidence="4">Type-4 uracil-DNA glycosylase</fullName>
        <ecNumber evidence="3">3.2.2.27</ecNumber>
    </recommendedName>
</protein>
<name>A0A382RZH9_9ZZZZ</name>
<feature type="domain" description="Uracil-DNA glycosylase-like" evidence="12">
    <location>
        <begin position="97"/>
        <end position="244"/>
    </location>
</feature>
<evidence type="ECO:0000259" key="12">
    <source>
        <dbReference type="SMART" id="SM00986"/>
    </source>
</evidence>
<evidence type="ECO:0000313" key="13">
    <source>
        <dbReference type="EMBL" id="SVD03099.1"/>
    </source>
</evidence>
<evidence type="ECO:0000256" key="7">
    <source>
        <dbReference type="ARBA" id="ARBA00022763"/>
    </source>
</evidence>
<dbReference type="GO" id="GO:0004844">
    <property type="term" value="F:uracil DNA N-glycosylase activity"/>
    <property type="evidence" value="ECO:0007669"/>
    <property type="project" value="UniProtKB-EC"/>
</dbReference>
<reference evidence="13" key="1">
    <citation type="submission" date="2018-05" db="EMBL/GenBank/DDBJ databases">
        <authorList>
            <person name="Lanie J.A."/>
            <person name="Ng W.-L."/>
            <person name="Kazmierczak K.M."/>
            <person name="Andrzejewski T.M."/>
            <person name="Davidsen T.M."/>
            <person name="Wayne K.J."/>
            <person name="Tettelin H."/>
            <person name="Glass J.I."/>
            <person name="Rusch D."/>
            <person name="Podicherti R."/>
            <person name="Tsui H.-C.T."/>
            <person name="Winkler M.E."/>
        </authorList>
    </citation>
    <scope>NUCLEOTIDE SEQUENCE</scope>
</reference>
<dbReference type="SMART" id="SM00986">
    <property type="entry name" value="UDG"/>
    <property type="match status" value="1"/>
</dbReference>
<evidence type="ECO:0000256" key="8">
    <source>
        <dbReference type="ARBA" id="ARBA00022801"/>
    </source>
</evidence>
<keyword evidence="9" id="KW-0408">Iron</keyword>
<dbReference type="PANTHER" id="PTHR33693:SF1">
    <property type="entry name" value="TYPE-4 URACIL-DNA GLYCOSYLASE"/>
    <property type="match status" value="1"/>
</dbReference>
<dbReference type="NCBIfam" id="TIGR00758">
    <property type="entry name" value="UDG_fam4"/>
    <property type="match status" value="1"/>
</dbReference>
<proteinExistence type="inferred from homology"/>
<organism evidence="13">
    <name type="scientific">marine metagenome</name>
    <dbReference type="NCBI Taxonomy" id="408172"/>
    <lineage>
        <taxon>unclassified sequences</taxon>
        <taxon>metagenomes</taxon>
        <taxon>ecological metagenomes</taxon>
    </lineage>
</organism>
<dbReference type="PANTHER" id="PTHR33693">
    <property type="entry name" value="TYPE-5 URACIL-DNA GLYCOSYLASE"/>
    <property type="match status" value="1"/>
</dbReference>
<evidence type="ECO:0000256" key="4">
    <source>
        <dbReference type="ARBA" id="ARBA00019403"/>
    </source>
</evidence>
<dbReference type="EMBL" id="UINC01125339">
    <property type="protein sequence ID" value="SVD03099.1"/>
    <property type="molecule type" value="Genomic_DNA"/>
</dbReference>
<evidence type="ECO:0000256" key="9">
    <source>
        <dbReference type="ARBA" id="ARBA00023004"/>
    </source>
</evidence>
<evidence type="ECO:0000256" key="2">
    <source>
        <dbReference type="ARBA" id="ARBA00006521"/>
    </source>
</evidence>
<evidence type="ECO:0000256" key="6">
    <source>
        <dbReference type="ARBA" id="ARBA00022723"/>
    </source>
</evidence>
<keyword evidence="8" id="KW-0378">Hydrolase</keyword>
<dbReference type="InterPro" id="IPR036895">
    <property type="entry name" value="Uracil-DNA_glycosylase-like_sf"/>
</dbReference>
<sequence length="253" mass="27926">VARFLVQRKDLGLGEIFLDRLSRKQFLKCADQREDSSESVSGEATAVSSPELVPVARDLDEPSPEVDVSQLDYEALKQVAESCERCRLSKGRTQVVFSDGNPQARLIIVGEAPGANEDRTGLPFVGQAGKLLDLLLASIDLSRRDTAYICNVLKCRPPANRDPMVDEIDLCAPYLRRQIALVAPEVILAVGTFAAKLLTGKNRPLGKLRGSVFSYEGVPLVVTYHPAALLRNPSWTRSTWNDLQLLREVLDRN</sequence>
<dbReference type="InterPro" id="IPR005122">
    <property type="entry name" value="Uracil-DNA_glycosylase-like"/>
</dbReference>
<dbReference type="SMART" id="SM00987">
    <property type="entry name" value="UreE_C"/>
    <property type="match status" value="1"/>
</dbReference>
<evidence type="ECO:0000256" key="11">
    <source>
        <dbReference type="ARBA" id="ARBA00023204"/>
    </source>
</evidence>
<comment type="similarity">
    <text evidence="2">Belongs to the uracil-DNA glycosylase (UDG) superfamily. Type 4 (UDGa) family.</text>
</comment>
<evidence type="ECO:0000256" key="3">
    <source>
        <dbReference type="ARBA" id="ARBA00012030"/>
    </source>
</evidence>
<evidence type="ECO:0000256" key="1">
    <source>
        <dbReference type="ARBA" id="ARBA00001400"/>
    </source>
</evidence>
<accession>A0A382RZH9</accession>
<evidence type="ECO:0000256" key="5">
    <source>
        <dbReference type="ARBA" id="ARBA00022485"/>
    </source>
</evidence>
<dbReference type="CDD" id="cd10030">
    <property type="entry name" value="UDG-F4_TTUDGA_SPO1dp_like"/>
    <property type="match status" value="1"/>
</dbReference>
<dbReference type="InterPro" id="IPR005273">
    <property type="entry name" value="Ura-DNA_glyco_family4"/>
</dbReference>
<dbReference type="GO" id="GO:0051539">
    <property type="term" value="F:4 iron, 4 sulfur cluster binding"/>
    <property type="evidence" value="ECO:0007669"/>
    <property type="project" value="UniProtKB-KW"/>
</dbReference>
<evidence type="ECO:0000256" key="10">
    <source>
        <dbReference type="ARBA" id="ARBA00023014"/>
    </source>
</evidence>
<dbReference type="GO" id="GO:0006281">
    <property type="term" value="P:DNA repair"/>
    <property type="evidence" value="ECO:0007669"/>
    <property type="project" value="UniProtKB-KW"/>
</dbReference>
<dbReference type="Gene3D" id="3.40.470.10">
    <property type="entry name" value="Uracil-DNA glycosylase-like domain"/>
    <property type="match status" value="1"/>
</dbReference>
<comment type="catalytic activity">
    <reaction evidence="1">
        <text>Hydrolyzes single-stranded DNA or mismatched double-stranded DNA and polynucleotides, releasing free uracil.</text>
        <dbReference type="EC" id="3.2.2.27"/>
    </reaction>
</comment>
<dbReference type="Pfam" id="PF03167">
    <property type="entry name" value="UDG"/>
    <property type="match status" value="1"/>
</dbReference>
<keyword evidence="10" id="KW-0411">Iron-sulfur</keyword>
<keyword evidence="5" id="KW-0004">4Fe-4S</keyword>
<feature type="non-terminal residue" evidence="13">
    <location>
        <position position="1"/>
    </location>
</feature>
<dbReference type="SUPFAM" id="SSF52141">
    <property type="entry name" value="Uracil-DNA glycosylase-like"/>
    <property type="match status" value="1"/>
</dbReference>
<keyword evidence="11" id="KW-0234">DNA repair</keyword>
<dbReference type="InterPro" id="IPR051536">
    <property type="entry name" value="UDG_Type-4/5"/>
</dbReference>
<dbReference type="EC" id="3.2.2.27" evidence="3"/>
<dbReference type="AlphaFoldDB" id="A0A382RZH9"/>
<gene>
    <name evidence="13" type="ORF">METZ01_LOCUS355953</name>
</gene>
<keyword evidence="6" id="KW-0479">Metal-binding</keyword>